<dbReference type="PANTHER" id="PTHR10766:SF111">
    <property type="entry name" value="TRANSMEMBRANE 9 SUPERFAMILY MEMBER 2"/>
    <property type="match status" value="1"/>
</dbReference>
<gene>
    <name evidence="8" type="ORF">EDI_186690</name>
</gene>
<dbReference type="OrthoDB" id="10416785at2759"/>
<evidence type="ECO:0000256" key="7">
    <source>
        <dbReference type="RuleBase" id="RU363079"/>
    </source>
</evidence>
<dbReference type="GO" id="GO:0005737">
    <property type="term" value="C:cytoplasm"/>
    <property type="evidence" value="ECO:0007669"/>
    <property type="project" value="UniProtKB-ARBA"/>
</dbReference>
<sequence length="377" mass="43920">MEEGIDNHGINNTENIIGEENGIEDILLMVILLFGNGMTIFCLGKMIHKGKKQEIENYKNILGHIFYKPKNAILLMIVNSIGIGINCCYWSLIICEIIEIKRDETIKRKIINIEIIFTGIISIIIGKLTKQWKIRKIKTIGIPIISQILVIIIIKQEINIKNNGIIFLMISIMTIIGYYIGTQMKDIKQSWIPRPIQHQSFIRSNYFKAIVCGIIIFFVKFWIIKEIENKMNNMKRNNWEKQIIIINNIILSNLLMILISWVRIFSQLQTENYQWSWSSWLIGGSCGIILGLSNNIIYKLKDKREEEGIKEIIETIMIIGIQEEKRNIINILLKPIIYLLMNGCISYLSSLLFTIILFKINKLKKEEEEEINHNHLN</sequence>
<dbReference type="VEuPathDB" id="AmoebaDB:EDI_186690"/>
<comment type="similarity">
    <text evidence="2 7">Belongs to the nonaspanin (TM9SF) (TC 9.A.2) family.</text>
</comment>
<dbReference type="GO" id="GO:0072657">
    <property type="term" value="P:protein localization to membrane"/>
    <property type="evidence" value="ECO:0007669"/>
    <property type="project" value="TreeGrafter"/>
</dbReference>
<evidence type="ECO:0000313" key="9">
    <source>
        <dbReference type="Proteomes" id="UP000008076"/>
    </source>
</evidence>
<dbReference type="KEGG" id="edi:EDI_186690"/>
<dbReference type="PANTHER" id="PTHR10766">
    <property type="entry name" value="TRANSMEMBRANE 9 SUPERFAMILY PROTEIN"/>
    <property type="match status" value="1"/>
</dbReference>
<comment type="subcellular location">
    <subcellularLocation>
        <location evidence="1">Membrane</location>
        <topology evidence="1">Multi-pass membrane protein</topology>
    </subcellularLocation>
</comment>
<dbReference type="Proteomes" id="UP000008076">
    <property type="component" value="Unassembled WGS sequence"/>
</dbReference>
<evidence type="ECO:0000256" key="4">
    <source>
        <dbReference type="ARBA" id="ARBA00022729"/>
    </source>
</evidence>
<dbReference type="eggNOG" id="ENOG502REG8">
    <property type="taxonomic scope" value="Eukaryota"/>
</dbReference>
<evidence type="ECO:0000256" key="1">
    <source>
        <dbReference type="ARBA" id="ARBA00004141"/>
    </source>
</evidence>
<keyword evidence="4" id="KW-0732">Signal</keyword>
<dbReference type="GeneID" id="5880566"/>
<dbReference type="GO" id="GO:0016020">
    <property type="term" value="C:membrane"/>
    <property type="evidence" value="ECO:0007669"/>
    <property type="project" value="UniProtKB-SubCell"/>
</dbReference>
<keyword evidence="6 7" id="KW-0472">Membrane</keyword>
<evidence type="ECO:0000313" key="8">
    <source>
        <dbReference type="EMBL" id="EDR28198.1"/>
    </source>
</evidence>
<evidence type="ECO:0000256" key="3">
    <source>
        <dbReference type="ARBA" id="ARBA00022692"/>
    </source>
</evidence>
<accession>B0EBA9</accession>
<dbReference type="InterPro" id="IPR004240">
    <property type="entry name" value="EMP70"/>
</dbReference>
<proteinExistence type="inferred from homology"/>
<feature type="transmembrane region" description="Helical" evidence="7">
    <location>
        <begin position="110"/>
        <end position="128"/>
    </location>
</feature>
<dbReference type="AlphaFoldDB" id="B0EBA9"/>
<feature type="transmembrane region" description="Helical" evidence="7">
    <location>
        <begin position="336"/>
        <end position="358"/>
    </location>
</feature>
<dbReference type="OMA" id="ITWIRIF"/>
<organism evidence="9">
    <name type="scientific">Entamoeba dispar (strain ATCC PRA-260 / SAW760)</name>
    <dbReference type="NCBI Taxonomy" id="370354"/>
    <lineage>
        <taxon>Eukaryota</taxon>
        <taxon>Amoebozoa</taxon>
        <taxon>Evosea</taxon>
        <taxon>Archamoebae</taxon>
        <taxon>Mastigamoebida</taxon>
        <taxon>Entamoebidae</taxon>
        <taxon>Entamoeba</taxon>
    </lineage>
</organism>
<keyword evidence="3 7" id="KW-0812">Transmembrane</keyword>
<protein>
    <recommendedName>
        <fullName evidence="7">Transmembrane 9 superfamily member</fullName>
    </recommendedName>
</protein>
<feature type="transmembrane region" description="Helical" evidence="7">
    <location>
        <begin position="277"/>
        <end position="298"/>
    </location>
</feature>
<feature type="transmembrane region" description="Helical" evidence="7">
    <location>
        <begin position="72"/>
        <end position="98"/>
    </location>
</feature>
<keyword evidence="9" id="KW-1185">Reference proteome</keyword>
<feature type="transmembrane region" description="Helical" evidence="7">
    <location>
        <begin position="164"/>
        <end position="184"/>
    </location>
</feature>
<dbReference type="RefSeq" id="XP_001735608.1">
    <property type="nucleotide sequence ID" value="XM_001735556.1"/>
</dbReference>
<evidence type="ECO:0000256" key="5">
    <source>
        <dbReference type="ARBA" id="ARBA00022989"/>
    </source>
</evidence>
<feature type="transmembrane region" description="Helical" evidence="7">
    <location>
        <begin position="26"/>
        <end position="44"/>
    </location>
</feature>
<dbReference type="Pfam" id="PF02990">
    <property type="entry name" value="EMP70"/>
    <property type="match status" value="1"/>
</dbReference>
<keyword evidence="5 7" id="KW-1133">Transmembrane helix</keyword>
<feature type="transmembrane region" description="Helical" evidence="7">
    <location>
        <begin position="244"/>
        <end position="265"/>
    </location>
</feature>
<evidence type="ECO:0000256" key="6">
    <source>
        <dbReference type="ARBA" id="ARBA00023136"/>
    </source>
</evidence>
<dbReference type="EMBL" id="DS548573">
    <property type="protein sequence ID" value="EDR28198.1"/>
    <property type="molecule type" value="Genomic_DNA"/>
</dbReference>
<feature type="transmembrane region" description="Helical" evidence="7">
    <location>
        <begin position="205"/>
        <end position="224"/>
    </location>
</feature>
<name>B0EBA9_ENTDS</name>
<evidence type="ECO:0000256" key="2">
    <source>
        <dbReference type="ARBA" id="ARBA00005227"/>
    </source>
</evidence>
<reference evidence="9" key="1">
    <citation type="submission" date="2007-12" db="EMBL/GenBank/DDBJ databases">
        <title>Annotation of Entamoeba dispar SAW760.</title>
        <authorList>
            <person name="Lorenzi H."/>
            <person name="Inman J."/>
            <person name="Schobel S."/>
            <person name="Amedeo P."/>
            <person name="Caler E."/>
        </authorList>
    </citation>
    <scope>NUCLEOTIDE SEQUENCE [LARGE SCALE GENOMIC DNA]</scope>
    <source>
        <strain evidence="9">ATCC PRA-260 / SAW760</strain>
    </source>
</reference>